<dbReference type="Gene3D" id="1.10.10.60">
    <property type="entry name" value="Homeodomain-like"/>
    <property type="match status" value="2"/>
</dbReference>
<feature type="domain" description="Response regulatory" evidence="10">
    <location>
        <begin position="3"/>
        <end position="120"/>
    </location>
</feature>
<feature type="modified residue" description="4-aspartylphosphate" evidence="8">
    <location>
        <position position="55"/>
    </location>
</feature>
<dbReference type="SUPFAM" id="SSF52172">
    <property type="entry name" value="CheY-like"/>
    <property type="match status" value="1"/>
</dbReference>
<organism evidence="11 12">
    <name type="scientific">Brevibacillus brevis</name>
    <name type="common">Bacillus brevis</name>
    <dbReference type="NCBI Taxonomy" id="1393"/>
    <lineage>
        <taxon>Bacteria</taxon>
        <taxon>Bacillati</taxon>
        <taxon>Bacillota</taxon>
        <taxon>Bacilli</taxon>
        <taxon>Bacillales</taxon>
        <taxon>Paenibacillaceae</taxon>
        <taxon>Brevibacillus</taxon>
    </lineage>
</organism>
<evidence type="ECO:0000256" key="8">
    <source>
        <dbReference type="PROSITE-ProRule" id="PRU00169"/>
    </source>
</evidence>
<dbReference type="InterPro" id="IPR001789">
    <property type="entry name" value="Sig_transdc_resp-reg_receiver"/>
</dbReference>
<dbReference type="PANTHER" id="PTHR42713">
    <property type="entry name" value="HISTIDINE KINASE-RELATED"/>
    <property type="match status" value="1"/>
</dbReference>
<evidence type="ECO:0000259" key="10">
    <source>
        <dbReference type="PROSITE" id="PS50110"/>
    </source>
</evidence>
<comment type="subcellular location">
    <subcellularLocation>
        <location evidence="1">Cytoplasm</location>
    </subcellularLocation>
</comment>
<dbReference type="SMART" id="SM00448">
    <property type="entry name" value="REC"/>
    <property type="match status" value="1"/>
</dbReference>
<dbReference type="InterPro" id="IPR018060">
    <property type="entry name" value="HTH_AraC"/>
</dbReference>
<keyword evidence="5" id="KW-0805">Transcription regulation</keyword>
<dbReference type="RefSeq" id="WP_310764754.1">
    <property type="nucleotide sequence ID" value="NZ_CP134050.1"/>
</dbReference>
<accession>A0ABY9T0A5</accession>
<dbReference type="PROSITE" id="PS50110">
    <property type="entry name" value="RESPONSE_REGULATORY"/>
    <property type="match status" value="1"/>
</dbReference>
<dbReference type="SUPFAM" id="SSF46689">
    <property type="entry name" value="Homeodomain-like"/>
    <property type="match status" value="2"/>
</dbReference>
<dbReference type="Pfam" id="PF12833">
    <property type="entry name" value="HTH_18"/>
    <property type="match status" value="1"/>
</dbReference>
<dbReference type="PRINTS" id="PR00032">
    <property type="entry name" value="HTHARAC"/>
</dbReference>
<evidence type="ECO:0000256" key="7">
    <source>
        <dbReference type="ARBA" id="ARBA00023163"/>
    </source>
</evidence>
<evidence type="ECO:0000256" key="3">
    <source>
        <dbReference type="ARBA" id="ARBA00022553"/>
    </source>
</evidence>
<evidence type="ECO:0000256" key="4">
    <source>
        <dbReference type="ARBA" id="ARBA00023012"/>
    </source>
</evidence>
<evidence type="ECO:0000256" key="5">
    <source>
        <dbReference type="ARBA" id="ARBA00023015"/>
    </source>
</evidence>
<evidence type="ECO:0000259" key="9">
    <source>
        <dbReference type="PROSITE" id="PS01124"/>
    </source>
</evidence>
<keyword evidence="4" id="KW-0902">Two-component regulatory system</keyword>
<evidence type="ECO:0000256" key="2">
    <source>
        <dbReference type="ARBA" id="ARBA00022490"/>
    </source>
</evidence>
<name>A0ABY9T0A5_BREBE</name>
<keyword evidence="7" id="KW-0804">Transcription</keyword>
<dbReference type="EMBL" id="CP134050">
    <property type="protein sequence ID" value="WNC13262.1"/>
    <property type="molecule type" value="Genomic_DNA"/>
</dbReference>
<dbReference type="CDD" id="cd17536">
    <property type="entry name" value="REC_YesN-like"/>
    <property type="match status" value="1"/>
</dbReference>
<evidence type="ECO:0000256" key="1">
    <source>
        <dbReference type="ARBA" id="ARBA00004496"/>
    </source>
</evidence>
<keyword evidence="6" id="KW-0238">DNA-binding</keyword>
<evidence type="ECO:0000313" key="11">
    <source>
        <dbReference type="EMBL" id="WNC13262.1"/>
    </source>
</evidence>
<evidence type="ECO:0000313" key="12">
    <source>
        <dbReference type="Proteomes" id="UP001256827"/>
    </source>
</evidence>
<dbReference type="PROSITE" id="PS01124">
    <property type="entry name" value="HTH_ARAC_FAMILY_2"/>
    <property type="match status" value="1"/>
</dbReference>
<dbReference type="InterPro" id="IPR011006">
    <property type="entry name" value="CheY-like_superfamily"/>
</dbReference>
<dbReference type="Pfam" id="PF00072">
    <property type="entry name" value="Response_reg"/>
    <property type="match status" value="1"/>
</dbReference>
<dbReference type="SMART" id="SM00342">
    <property type="entry name" value="HTH_ARAC"/>
    <property type="match status" value="1"/>
</dbReference>
<sequence length="526" mass="60075">MKKVMLVDDEILIRENIRDCVNWEQEGFLYCGDAPDGEVALPLIEEWMPDILITDIKMPFMDGLELSSIVRKRMPDVKIIILSGHDEFSFARSALRIGVEEYCLKPVSAADLIEILRATSLKIDRERREKQRHAYTREKLLSDLCGGLISTADAITYASGFSMQLIARFYAVVIRDLRYPDTASDPARTAMAEAMLDEIMGEHFSFQRSRMEKVYLLKGETVESLRTRLAALQTEGFAALEAAFSSPPGIGVGSIQDRLQNIHTSFLEAEQDKNLRRISFRDVEAVGKSANGNVVLERAKFLQFLKIGSPQKTADFLTQFSAGLRCLDWQSSLYGYYLLNDLTLETVYLAKQTFKLPDRTEGILEPLREKIKQVRSEEQCHRYLLELMERFWQWRSEATGKYGDLIRKVKGYIEEHYANDQLSLQDAAEHAAVSPSHLSKIFSQETGQTFIEFLTRTRIEKAMELLQNTRAKTYEIAFSVGYHDPHYFSGLFKKTTGMTPKEFRRLGVSYFRQTGGTSRESQGPFA</sequence>
<dbReference type="Proteomes" id="UP001256827">
    <property type="component" value="Chromosome"/>
</dbReference>
<dbReference type="InterPro" id="IPR009057">
    <property type="entry name" value="Homeodomain-like_sf"/>
</dbReference>
<dbReference type="Gene3D" id="3.40.50.2300">
    <property type="match status" value="1"/>
</dbReference>
<evidence type="ECO:0000256" key="6">
    <source>
        <dbReference type="ARBA" id="ARBA00023125"/>
    </source>
</evidence>
<gene>
    <name evidence="11" type="ORF">RGB73_21535</name>
</gene>
<keyword evidence="3 8" id="KW-0597">Phosphoprotein</keyword>
<dbReference type="PANTHER" id="PTHR42713:SF3">
    <property type="entry name" value="TRANSCRIPTIONAL REGULATORY PROTEIN HPTR"/>
    <property type="match status" value="1"/>
</dbReference>
<protein>
    <submittedName>
        <fullName evidence="11">Response regulator</fullName>
    </submittedName>
</protein>
<keyword evidence="12" id="KW-1185">Reference proteome</keyword>
<reference evidence="11 12" key="1">
    <citation type="submission" date="2023-09" db="EMBL/GenBank/DDBJ databases">
        <title>Complete Genome and Methylome dissection of Bacillus brevis NEB573 original source of BbsI restriction endonuclease.</title>
        <authorList>
            <person name="Fomenkov A."/>
            <person name="Roberts R.D."/>
        </authorList>
    </citation>
    <scope>NUCLEOTIDE SEQUENCE [LARGE SCALE GENOMIC DNA]</scope>
    <source>
        <strain evidence="11 12">NEB573</strain>
    </source>
</reference>
<dbReference type="InterPro" id="IPR051552">
    <property type="entry name" value="HptR"/>
</dbReference>
<feature type="domain" description="HTH araC/xylS-type" evidence="9">
    <location>
        <begin position="407"/>
        <end position="506"/>
    </location>
</feature>
<keyword evidence="2" id="KW-0963">Cytoplasm</keyword>
<proteinExistence type="predicted"/>
<dbReference type="InterPro" id="IPR020449">
    <property type="entry name" value="Tscrpt_reg_AraC-type_HTH"/>
</dbReference>